<evidence type="ECO:0000256" key="1">
    <source>
        <dbReference type="SAM" id="MobiDB-lite"/>
    </source>
</evidence>
<dbReference type="Proteomes" id="UP000245119">
    <property type="component" value="Linkage Group LG9"/>
</dbReference>
<gene>
    <name evidence="2" type="ORF">C0Q70_15593</name>
</gene>
<organism evidence="2 3">
    <name type="scientific">Pomacea canaliculata</name>
    <name type="common">Golden apple snail</name>
    <dbReference type="NCBI Taxonomy" id="400727"/>
    <lineage>
        <taxon>Eukaryota</taxon>
        <taxon>Metazoa</taxon>
        <taxon>Spiralia</taxon>
        <taxon>Lophotrochozoa</taxon>
        <taxon>Mollusca</taxon>
        <taxon>Gastropoda</taxon>
        <taxon>Caenogastropoda</taxon>
        <taxon>Architaenioglossa</taxon>
        <taxon>Ampullarioidea</taxon>
        <taxon>Ampullariidae</taxon>
        <taxon>Pomacea</taxon>
    </lineage>
</organism>
<feature type="region of interest" description="Disordered" evidence="1">
    <location>
        <begin position="20"/>
        <end position="41"/>
    </location>
</feature>
<evidence type="ECO:0000313" key="2">
    <source>
        <dbReference type="EMBL" id="PVD25095.1"/>
    </source>
</evidence>
<protein>
    <submittedName>
        <fullName evidence="2">Uncharacterized protein</fullName>
    </submittedName>
</protein>
<evidence type="ECO:0000313" key="3">
    <source>
        <dbReference type="Proteomes" id="UP000245119"/>
    </source>
</evidence>
<dbReference type="EMBL" id="PZQS01000009">
    <property type="protein sequence ID" value="PVD25095.1"/>
    <property type="molecule type" value="Genomic_DNA"/>
</dbReference>
<proteinExistence type="predicted"/>
<comment type="caution">
    <text evidence="2">The sequence shown here is derived from an EMBL/GenBank/DDBJ whole genome shotgun (WGS) entry which is preliminary data.</text>
</comment>
<dbReference type="AlphaFoldDB" id="A0A2T7NVA7"/>
<reference evidence="2 3" key="1">
    <citation type="submission" date="2018-04" db="EMBL/GenBank/DDBJ databases">
        <title>The genome of golden apple snail Pomacea canaliculata provides insight into stress tolerance and invasive adaptation.</title>
        <authorList>
            <person name="Liu C."/>
            <person name="Liu B."/>
            <person name="Ren Y."/>
            <person name="Zhang Y."/>
            <person name="Wang H."/>
            <person name="Li S."/>
            <person name="Jiang F."/>
            <person name="Yin L."/>
            <person name="Zhang G."/>
            <person name="Qian W."/>
            <person name="Fan W."/>
        </authorList>
    </citation>
    <scope>NUCLEOTIDE SEQUENCE [LARGE SCALE GENOMIC DNA]</scope>
    <source>
        <strain evidence="2">SZHN2017</strain>
        <tissue evidence="2">Muscle</tissue>
    </source>
</reference>
<name>A0A2T7NVA7_POMCA</name>
<accession>A0A2T7NVA7</accession>
<sequence length="81" mass="8922">MPNKLICCLVVWSQDISDSCETGDNNHHHHPPTTQHNQHNNKTKIRYDKADFGVITPQTATPGTVGRGQKVNSGGTIFRVA</sequence>
<keyword evidence="3" id="KW-1185">Reference proteome</keyword>